<dbReference type="SUPFAM" id="SSF53223">
    <property type="entry name" value="Aminoacid dehydrogenase-like, N-terminal domain"/>
    <property type="match status" value="1"/>
</dbReference>
<dbReference type="FunFam" id="3.40.50.720:FF:000095">
    <property type="entry name" value="NADP-dependent malic enzyme"/>
    <property type="match status" value="1"/>
</dbReference>
<dbReference type="GO" id="GO:0016616">
    <property type="term" value="F:oxidoreductase activity, acting on the CH-OH group of donors, NAD or NADP as acceptor"/>
    <property type="evidence" value="ECO:0007669"/>
    <property type="project" value="InterPro"/>
</dbReference>
<accession>A0A1M7UVF6</accession>
<evidence type="ECO:0000313" key="11">
    <source>
        <dbReference type="Proteomes" id="UP000184010"/>
    </source>
</evidence>
<dbReference type="STRING" id="1121395.SAMN02745215_04744"/>
<keyword evidence="4" id="KW-0560">Oxidoreductase</keyword>
<feature type="binding site" evidence="6">
    <location>
        <position position="286"/>
    </location>
    <ligand>
        <name>(S)-malate</name>
        <dbReference type="ChEBI" id="CHEBI:15589"/>
    </ligand>
</feature>
<dbReference type="PANTHER" id="PTHR43237">
    <property type="entry name" value="NADP-DEPENDENT MALIC ENZYME"/>
    <property type="match status" value="1"/>
</dbReference>
<reference evidence="11" key="1">
    <citation type="submission" date="2016-12" db="EMBL/GenBank/DDBJ databases">
        <authorList>
            <person name="Varghese N."/>
            <person name="Submissions S."/>
        </authorList>
    </citation>
    <scope>NUCLEOTIDE SEQUENCE [LARGE SCALE GENOMIC DNA]</scope>
    <source>
        <strain evidence="11">DSM 11544</strain>
    </source>
</reference>
<dbReference type="GO" id="GO:0051287">
    <property type="term" value="F:NAD binding"/>
    <property type="evidence" value="ECO:0007669"/>
    <property type="project" value="InterPro"/>
</dbReference>
<dbReference type="Pfam" id="PF03949">
    <property type="entry name" value="Malic_M"/>
    <property type="match status" value="1"/>
</dbReference>
<dbReference type="InterPro" id="IPR036291">
    <property type="entry name" value="NAD(P)-bd_dom_sf"/>
</dbReference>
<evidence type="ECO:0000256" key="5">
    <source>
        <dbReference type="PIRSR" id="PIRSR000106-1"/>
    </source>
</evidence>
<feature type="binding site" evidence="7">
    <location>
        <position position="134"/>
    </location>
    <ligand>
        <name>a divalent metal cation</name>
        <dbReference type="ChEBI" id="CHEBI:60240"/>
    </ligand>
</feature>
<evidence type="ECO:0000256" key="7">
    <source>
        <dbReference type="PIRSR" id="PIRSR000106-3"/>
    </source>
</evidence>
<evidence type="ECO:0000259" key="9">
    <source>
        <dbReference type="SMART" id="SM01274"/>
    </source>
</evidence>
<dbReference type="Gene3D" id="3.40.50.10380">
    <property type="entry name" value="Malic enzyme, N-terminal domain"/>
    <property type="match status" value="1"/>
</dbReference>
<dbReference type="RefSeq" id="WP_072774845.1">
    <property type="nucleotide sequence ID" value="NZ_FRDN01000018.1"/>
</dbReference>
<feature type="binding site" evidence="7">
    <location>
        <position position="159"/>
    </location>
    <ligand>
        <name>a divalent metal cation</name>
        <dbReference type="ChEBI" id="CHEBI:60240"/>
    </ligand>
</feature>
<feature type="binding site" evidence="6">
    <location>
        <position position="316"/>
    </location>
    <ligand>
        <name>(S)-malate</name>
        <dbReference type="ChEBI" id="CHEBI:15589"/>
    </ligand>
</feature>
<dbReference type="CDD" id="cd05311">
    <property type="entry name" value="NAD_bind_2_malic_enz"/>
    <property type="match status" value="1"/>
</dbReference>
<feature type="active site" description="Proton donor" evidence="5">
    <location>
        <position position="36"/>
    </location>
</feature>
<dbReference type="GO" id="GO:0046872">
    <property type="term" value="F:metal ion binding"/>
    <property type="evidence" value="ECO:0007669"/>
    <property type="project" value="UniProtKB-KW"/>
</dbReference>
<dbReference type="InterPro" id="IPR051674">
    <property type="entry name" value="Malate_Decarboxylase"/>
</dbReference>
<dbReference type="SMART" id="SM00919">
    <property type="entry name" value="Malic_M"/>
    <property type="match status" value="1"/>
</dbReference>
<comment type="cofactor">
    <cofactor evidence="1">
        <name>Mn(2+)</name>
        <dbReference type="ChEBI" id="CHEBI:29035"/>
    </cofactor>
</comment>
<evidence type="ECO:0000259" key="8">
    <source>
        <dbReference type="SMART" id="SM00919"/>
    </source>
</evidence>
<keyword evidence="3 7" id="KW-0479">Metal-binding</keyword>
<dbReference type="SMART" id="SM01274">
    <property type="entry name" value="malic"/>
    <property type="match status" value="1"/>
</dbReference>
<name>A0A1M7UVF6_9FIRM</name>
<dbReference type="PROSITE" id="PS00331">
    <property type="entry name" value="MALIC_ENZYMES"/>
    <property type="match status" value="1"/>
</dbReference>
<comment type="cofactor">
    <cofactor evidence="7">
        <name>Mg(2+)</name>
        <dbReference type="ChEBI" id="CHEBI:18420"/>
    </cofactor>
    <cofactor evidence="7">
        <name>Mn(2+)</name>
        <dbReference type="ChEBI" id="CHEBI:29035"/>
    </cofactor>
    <text evidence="7">Divalent metal cations. Prefers magnesium or manganese.</text>
</comment>
<dbReference type="InterPro" id="IPR012302">
    <property type="entry name" value="Malic_NAD-bd"/>
</dbReference>
<dbReference type="Pfam" id="PF00390">
    <property type="entry name" value="malic"/>
    <property type="match status" value="1"/>
</dbReference>
<comment type="similarity">
    <text evidence="2">Belongs to the malic enzymes family.</text>
</comment>
<feature type="domain" description="Malic enzyme NAD-binding" evidence="8">
    <location>
        <begin position="160"/>
        <end position="384"/>
    </location>
</feature>
<evidence type="ECO:0000313" key="10">
    <source>
        <dbReference type="EMBL" id="SHN86930.1"/>
    </source>
</evidence>
<sequence>MSLRENALKLHADHRGKIKIALKVPCRDYNDLSLAYSPGVAEPCMEIAKNPELVNTYTNRANCVAVVSNGTAVLGLGDIGARAAMPVMEGKSLLFKNFAGVDSFPICLDTKDMDKIVEVVKLLEPTFGGINLEDIKAPECFEIEEKLKAVYDGPVFHDDQHGTAVVTLAAMFNALKIVNKDLKDVKIVTSGAGAAGMAIVKLLMDCGLQNVVMCDTKGTIYKGRTEGMNKYKEEIAAKTNPSMLKGGLVEALKDADVFIGISVGNTVTREMIRSMAKDAIVFAQANPVPEIMPEEAKEAGAVVVGTGRSDYPNQINNILSFPGIFRGAFDVEAREINGPMKIAAAEAIASIVSPEELNAEYIIPKAFDHRVAPAVAAAVAKAAMESGVARKMVEPEQVSLNLISLLAQEGK</sequence>
<dbReference type="Proteomes" id="UP000184010">
    <property type="component" value="Unassembled WGS sequence"/>
</dbReference>
<feature type="domain" description="Malic enzyme N-terminal" evidence="9">
    <location>
        <begin position="15"/>
        <end position="148"/>
    </location>
</feature>
<dbReference type="GO" id="GO:0004470">
    <property type="term" value="F:malic enzyme activity"/>
    <property type="evidence" value="ECO:0007669"/>
    <property type="project" value="InterPro"/>
</dbReference>
<evidence type="ECO:0000256" key="3">
    <source>
        <dbReference type="ARBA" id="ARBA00022723"/>
    </source>
</evidence>
<feature type="binding site" evidence="7">
    <location>
        <position position="133"/>
    </location>
    <ligand>
        <name>a divalent metal cation</name>
        <dbReference type="ChEBI" id="CHEBI:60240"/>
    </ligand>
</feature>
<dbReference type="Gene3D" id="3.40.50.720">
    <property type="entry name" value="NAD(P)-binding Rossmann-like Domain"/>
    <property type="match status" value="1"/>
</dbReference>
<evidence type="ECO:0000256" key="4">
    <source>
        <dbReference type="ARBA" id="ARBA00023002"/>
    </source>
</evidence>
<dbReference type="InterPro" id="IPR001891">
    <property type="entry name" value="Malic_OxRdtase"/>
</dbReference>
<keyword evidence="11" id="KW-1185">Reference proteome</keyword>
<dbReference type="SUPFAM" id="SSF51735">
    <property type="entry name" value="NAD(P)-binding Rossmann-fold domains"/>
    <property type="match status" value="1"/>
</dbReference>
<proteinExistence type="inferred from homology"/>
<evidence type="ECO:0000256" key="2">
    <source>
        <dbReference type="ARBA" id="ARBA00008785"/>
    </source>
</evidence>
<protein>
    <submittedName>
        <fullName evidence="10">Malate dehydrogenase (Oxaloacetate-decarboxylating)</fullName>
    </submittedName>
</protein>
<dbReference type="InterPro" id="IPR012301">
    <property type="entry name" value="Malic_N_dom"/>
</dbReference>
<evidence type="ECO:0000256" key="1">
    <source>
        <dbReference type="ARBA" id="ARBA00001936"/>
    </source>
</evidence>
<dbReference type="EMBL" id="FRDN01000018">
    <property type="protein sequence ID" value="SHN86930.1"/>
    <property type="molecule type" value="Genomic_DNA"/>
</dbReference>
<feature type="active site" description="Proton acceptor" evidence="5">
    <location>
        <position position="91"/>
    </location>
</feature>
<dbReference type="InterPro" id="IPR015884">
    <property type="entry name" value="Malic_enzyme_CS"/>
</dbReference>
<dbReference type="InterPro" id="IPR037062">
    <property type="entry name" value="Malic_N_dom_sf"/>
</dbReference>
<evidence type="ECO:0000256" key="6">
    <source>
        <dbReference type="PIRSR" id="PIRSR000106-2"/>
    </source>
</evidence>
<organism evidence="10 11">
    <name type="scientific">Desulfitobacterium chlororespirans DSM 11544</name>
    <dbReference type="NCBI Taxonomy" id="1121395"/>
    <lineage>
        <taxon>Bacteria</taxon>
        <taxon>Bacillati</taxon>
        <taxon>Bacillota</taxon>
        <taxon>Clostridia</taxon>
        <taxon>Eubacteriales</taxon>
        <taxon>Desulfitobacteriaceae</taxon>
        <taxon>Desulfitobacterium</taxon>
    </lineage>
</organism>
<gene>
    <name evidence="10" type="ORF">SAMN02745215_04744</name>
</gene>
<dbReference type="PIRSF" id="PIRSF000106">
    <property type="entry name" value="ME"/>
    <property type="match status" value="1"/>
</dbReference>
<dbReference type="PANTHER" id="PTHR43237:SF4">
    <property type="entry name" value="NADP-DEPENDENT MALIC ENZYME"/>
    <property type="match status" value="1"/>
</dbReference>
<dbReference type="FunFam" id="3.40.50.10380:FF:000003">
    <property type="entry name" value="NADP-dependent malic enzyme"/>
    <property type="match status" value="1"/>
</dbReference>
<dbReference type="AlphaFoldDB" id="A0A1M7UVF6"/>
<dbReference type="InterPro" id="IPR045213">
    <property type="entry name" value="Malic_NAD-bd_bact_type"/>
</dbReference>
<dbReference type="InterPro" id="IPR046346">
    <property type="entry name" value="Aminoacid_DH-like_N_sf"/>
</dbReference>